<dbReference type="AlphaFoldDB" id="A0A6U1PGH0"/>
<dbReference type="InterPro" id="IPR002765">
    <property type="entry name" value="UPF0145_YbjQ-like"/>
</dbReference>
<evidence type="ECO:0000313" key="1">
    <source>
        <dbReference type="EMBL" id="CAD9869177.1"/>
    </source>
</evidence>
<dbReference type="PANTHER" id="PTHR34068">
    <property type="entry name" value="UPF0145 PROTEIN YBJQ"/>
    <property type="match status" value="1"/>
</dbReference>
<protein>
    <submittedName>
        <fullName evidence="2">Uncharacterized protein</fullName>
    </submittedName>
</protein>
<sequence>MLSRGGSLKKVLQNVFYTSKTMNCLGAISSGVLKAQQIRFVHIDKDIKVKDDEDSIFVTSRDSVKHRRIEEEIGFVSAGVVQSRSILHDVASAIKGFFGGESHHYSDLLDQASRDAVIKMARMAKAEGATAVVRLRLNHQAVMNRLVFGLHVSVLAYGTAVICESVKPTVKQSLSPLEEIQGSIRTTK</sequence>
<accession>A0A6U1PGH0</accession>
<proteinExistence type="predicted"/>
<evidence type="ECO:0000313" key="2">
    <source>
        <dbReference type="EMBL" id="CAD9869179.1"/>
    </source>
</evidence>
<dbReference type="Pfam" id="PF01906">
    <property type="entry name" value="YbjQ_1"/>
    <property type="match status" value="1"/>
</dbReference>
<dbReference type="InterPro" id="IPR035439">
    <property type="entry name" value="UPF0145_dom_sf"/>
</dbReference>
<gene>
    <name evidence="1" type="ORF">FJAP1339_LOCUS8971</name>
    <name evidence="2" type="ORF">FJAP1339_LOCUS8972</name>
</gene>
<dbReference type="Gene3D" id="3.30.110.70">
    <property type="entry name" value="Hypothetical protein apc22750. Chain B"/>
    <property type="match status" value="1"/>
</dbReference>
<dbReference type="EMBL" id="HBHR01017860">
    <property type="protein sequence ID" value="CAD9869177.1"/>
    <property type="molecule type" value="Transcribed_RNA"/>
</dbReference>
<name>A0A6U1PGH0_9STRA</name>
<dbReference type="SUPFAM" id="SSF117782">
    <property type="entry name" value="YbjQ-like"/>
    <property type="match status" value="1"/>
</dbReference>
<organism evidence="2">
    <name type="scientific">Fibrocapsa japonica</name>
    <dbReference type="NCBI Taxonomy" id="94617"/>
    <lineage>
        <taxon>Eukaryota</taxon>
        <taxon>Sar</taxon>
        <taxon>Stramenopiles</taxon>
        <taxon>Ochrophyta</taxon>
        <taxon>Raphidophyceae</taxon>
        <taxon>Chattonellales</taxon>
        <taxon>Chattonellaceae</taxon>
        <taxon>Fibrocapsa</taxon>
    </lineage>
</organism>
<dbReference type="EMBL" id="HBHR01017861">
    <property type="protein sequence ID" value="CAD9869179.1"/>
    <property type="molecule type" value="Transcribed_RNA"/>
</dbReference>
<reference evidence="2" key="1">
    <citation type="submission" date="2021-01" db="EMBL/GenBank/DDBJ databases">
        <authorList>
            <person name="Corre E."/>
            <person name="Pelletier E."/>
            <person name="Niang G."/>
            <person name="Scheremetjew M."/>
            <person name="Finn R."/>
            <person name="Kale V."/>
            <person name="Holt S."/>
            <person name="Cochrane G."/>
            <person name="Meng A."/>
            <person name="Brown T."/>
            <person name="Cohen L."/>
        </authorList>
    </citation>
    <scope>NUCLEOTIDE SEQUENCE</scope>
    <source>
        <strain evidence="2">CCMP1661</strain>
    </source>
</reference>